<evidence type="ECO:0000313" key="1">
    <source>
        <dbReference type="EnsemblProtists" id="EOD28350"/>
    </source>
</evidence>
<dbReference type="RefSeq" id="XP_005780779.1">
    <property type="nucleotide sequence ID" value="XM_005780722.1"/>
</dbReference>
<reference evidence="1" key="2">
    <citation type="submission" date="2024-10" db="UniProtKB">
        <authorList>
            <consortium name="EnsemblProtists"/>
        </authorList>
    </citation>
    <scope>IDENTIFICATION</scope>
</reference>
<keyword evidence="2" id="KW-1185">Reference proteome</keyword>
<evidence type="ECO:0000313" key="2">
    <source>
        <dbReference type="Proteomes" id="UP000013827"/>
    </source>
</evidence>
<dbReference type="HOGENOM" id="CLU_2473688_0_0_1"/>
<proteinExistence type="predicted"/>
<organism evidence="1 2">
    <name type="scientific">Emiliania huxleyi (strain CCMP1516)</name>
    <dbReference type="NCBI Taxonomy" id="280463"/>
    <lineage>
        <taxon>Eukaryota</taxon>
        <taxon>Haptista</taxon>
        <taxon>Haptophyta</taxon>
        <taxon>Prymnesiophyceae</taxon>
        <taxon>Isochrysidales</taxon>
        <taxon>Noelaerhabdaceae</taxon>
        <taxon>Emiliania</taxon>
    </lineage>
</organism>
<sequence length="88" mass="9640">MAPGFQLSNEIIKLAPRAAEVGQFQIVLQLQPPSVRWNWRRGGGPVSALAAVSRQLDSRGAAFQDATCADRRMCPMCNAAARQSRDDR</sequence>
<dbReference type="GeneID" id="17273895"/>
<dbReference type="Proteomes" id="UP000013827">
    <property type="component" value="Unassembled WGS sequence"/>
</dbReference>
<dbReference type="AlphaFoldDB" id="A0A0D3JXW5"/>
<name>A0A0D3JXW5_EMIH1</name>
<protein>
    <submittedName>
        <fullName evidence="1">Uncharacterized protein</fullName>
    </submittedName>
</protein>
<dbReference type="EnsemblProtists" id="EOD28350">
    <property type="protein sequence ID" value="EOD28350"/>
    <property type="gene ID" value="EMIHUDRAFT_204180"/>
</dbReference>
<dbReference type="KEGG" id="ehx:EMIHUDRAFT_204180"/>
<dbReference type="PaxDb" id="2903-EOD28350"/>
<reference evidence="2" key="1">
    <citation type="journal article" date="2013" name="Nature">
        <title>Pan genome of the phytoplankton Emiliania underpins its global distribution.</title>
        <authorList>
            <person name="Read B.A."/>
            <person name="Kegel J."/>
            <person name="Klute M.J."/>
            <person name="Kuo A."/>
            <person name="Lefebvre S.C."/>
            <person name="Maumus F."/>
            <person name="Mayer C."/>
            <person name="Miller J."/>
            <person name="Monier A."/>
            <person name="Salamov A."/>
            <person name="Young J."/>
            <person name="Aguilar M."/>
            <person name="Claverie J.M."/>
            <person name="Frickenhaus S."/>
            <person name="Gonzalez K."/>
            <person name="Herman E.K."/>
            <person name="Lin Y.C."/>
            <person name="Napier J."/>
            <person name="Ogata H."/>
            <person name="Sarno A.F."/>
            <person name="Shmutz J."/>
            <person name="Schroeder D."/>
            <person name="de Vargas C."/>
            <person name="Verret F."/>
            <person name="von Dassow P."/>
            <person name="Valentin K."/>
            <person name="Van de Peer Y."/>
            <person name="Wheeler G."/>
            <person name="Dacks J.B."/>
            <person name="Delwiche C.F."/>
            <person name="Dyhrman S.T."/>
            <person name="Glockner G."/>
            <person name="John U."/>
            <person name="Richards T."/>
            <person name="Worden A.Z."/>
            <person name="Zhang X."/>
            <person name="Grigoriev I.V."/>
            <person name="Allen A.E."/>
            <person name="Bidle K."/>
            <person name="Borodovsky M."/>
            <person name="Bowler C."/>
            <person name="Brownlee C."/>
            <person name="Cock J.M."/>
            <person name="Elias M."/>
            <person name="Gladyshev V.N."/>
            <person name="Groth M."/>
            <person name="Guda C."/>
            <person name="Hadaegh A."/>
            <person name="Iglesias-Rodriguez M.D."/>
            <person name="Jenkins J."/>
            <person name="Jones B.M."/>
            <person name="Lawson T."/>
            <person name="Leese F."/>
            <person name="Lindquist E."/>
            <person name="Lobanov A."/>
            <person name="Lomsadze A."/>
            <person name="Malik S.B."/>
            <person name="Marsh M.E."/>
            <person name="Mackinder L."/>
            <person name="Mock T."/>
            <person name="Mueller-Roeber B."/>
            <person name="Pagarete A."/>
            <person name="Parker M."/>
            <person name="Probert I."/>
            <person name="Quesneville H."/>
            <person name="Raines C."/>
            <person name="Rensing S.A."/>
            <person name="Riano-Pachon D.M."/>
            <person name="Richier S."/>
            <person name="Rokitta S."/>
            <person name="Shiraiwa Y."/>
            <person name="Soanes D.M."/>
            <person name="van der Giezen M."/>
            <person name="Wahlund T.M."/>
            <person name="Williams B."/>
            <person name="Wilson W."/>
            <person name="Wolfe G."/>
            <person name="Wurch L.L."/>
        </authorList>
    </citation>
    <scope>NUCLEOTIDE SEQUENCE</scope>
</reference>
<accession>A0A0D3JXW5</accession>